<comment type="caution">
    <text evidence="1">The sequence shown here is derived from an EMBL/GenBank/DDBJ whole genome shotgun (WGS) entry which is preliminary data.</text>
</comment>
<sequence>MATQHTSKHAQSSCQWLATHRTALMYGIFVVAEAVLGAVNIPKGASGHLAHGFAVQVYQYQTSAVVIMYPTIVVFLIHTHTQFFLTDAYQSVDGLLGYILETSPEAERAFASDEEVCSLYWGERFANDVLASLREKRPRIVVDEHTVGTMPLDDAPMRNGIGTFHDSKGKDTTLDWPHQHLSDKPQQQRSLKTTAVSCDGKLVAVGFDDATIILWDLATGRVVSRPECHEDGRYALVFSPNGTRLACAFADMKVVVWTVIADEGEGMTDVAENDVSILEDHEPEVTKLAYSLDGSHLVLASLDGTMKNWDASSAYELLRSINNITCSSWLCITPDSTTLVATMDNLVYVWNISDGMQVATMRGHDTNIYMTAVSHDGTRVATASEDETARVWNVENGEELLTLHEHTSSVWCIDGIVSMELTTQVPCFDQLVNWHEMGSEKHLYERYMNTDHAGTIRGGKILQGVMRRQVLSLGEPSAGGCRETRGDPVEKNEEEDKERDEQGRSGLRRVMEYVKKGGIPGEHNLRT</sequence>
<keyword evidence="2" id="KW-1185">Reference proteome</keyword>
<evidence type="ECO:0000313" key="2">
    <source>
        <dbReference type="Proteomes" id="UP001055072"/>
    </source>
</evidence>
<dbReference type="EMBL" id="MU274939">
    <property type="protein sequence ID" value="KAI0084703.1"/>
    <property type="molecule type" value="Genomic_DNA"/>
</dbReference>
<dbReference type="Proteomes" id="UP001055072">
    <property type="component" value="Unassembled WGS sequence"/>
</dbReference>
<name>A0ACB8TRL7_9APHY</name>
<evidence type="ECO:0000313" key="1">
    <source>
        <dbReference type="EMBL" id="KAI0084703.1"/>
    </source>
</evidence>
<organism evidence="1 2">
    <name type="scientific">Irpex rosettiformis</name>
    <dbReference type="NCBI Taxonomy" id="378272"/>
    <lineage>
        <taxon>Eukaryota</taxon>
        <taxon>Fungi</taxon>
        <taxon>Dikarya</taxon>
        <taxon>Basidiomycota</taxon>
        <taxon>Agaricomycotina</taxon>
        <taxon>Agaricomycetes</taxon>
        <taxon>Polyporales</taxon>
        <taxon>Irpicaceae</taxon>
        <taxon>Irpex</taxon>
    </lineage>
</organism>
<reference evidence="1" key="1">
    <citation type="journal article" date="2021" name="Environ. Microbiol.">
        <title>Gene family expansions and transcriptome signatures uncover fungal adaptations to wood decay.</title>
        <authorList>
            <person name="Hage H."/>
            <person name="Miyauchi S."/>
            <person name="Viragh M."/>
            <person name="Drula E."/>
            <person name="Min B."/>
            <person name="Chaduli D."/>
            <person name="Navarro D."/>
            <person name="Favel A."/>
            <person name="Norest M."/>
            <person name="Lesage-Meessen L."/>
            <person name="Balint B."/>
            <person name="Merenyi Z."/>
            <person name="de Eugenio L."/>
            <person name="Morin E."/>
            <person name="Martinez A.T."/>
            <person name="Baldrian P."/>
            <person name="Stursova M."/>
            <person name="Martinez M.J."/>
            <person name="Novotny C."/>
            <person name="Magnuson J.K."/>
            <person name="Spatafora J.W."/>
            <person name="Maurice S."/>
            <person name="Pangilinan J."/>
            <person name="Andreopoulos W."/>
            <person name="LaButti K."/>
            <person name="Hundley H."/>
            <person name="Na H."/>
            <person name="Kuo A."/>
            <person name="Barry K."/>
            <person name="Lipzen A."/>
            <person name="Henrissat B."/>
            <person name="Riley R."/>
            <person name="Ahrendt S."/>
            <person name="Nagy L.G."/>
            <person name="Grigoriev I.V."/>
            <person name="Martin F."/>
            <person name="Rosso M.N."/>
        </authorList>
    </citation>
    <scope>NUCLEOTIDE SEQUENCE</scope>
    <source>
        <strain evidence="1">CBS 384.51</strain>
    </source>
</reference>
<proteinExistence type="predicted"/>
<accession>A0ACB8TRL7</accession>
<protein>
    <submittedName>
        <fullName evidence="1">WD40-repeat-containing domain protein</fullName>
    </submittedName>
</protein>
<gene>
    <name evidence="1" type="ORF">BDY19DRAFT_909609</name>
</gene>